<dbReference type="SMART" id="SM00220">
    <property type="entry name" value="S_TKc"/>
    <property type="match status" value="1"/>
</dbReference>
<dbReference type="InterPro" id="IPR000719">
    <property type="entry name" value="Prot_kinase_dom"/>
</dbReference>
<feature type="region of interest" description="Disordered" evidence="1">
    <location>
        <begin position="264"/>
        <end position="329"/>
    </location>
</feature>
<evidence type="ECO:0000256" key="1">
    <source>
        <dbReference type="SAM" id="MobiDB-lite"/>
    </source>
</evidence>
<name>A0A5B8N0D2_9CHLO</name>
<keyword evidence="4" id="KW-1185">Reference proteome</keyword>
<dbReference type="STRING" id="1764295.A0A5B8N0D2"/>
<evidence type="ECO:0000313" key="4">
    <source>
        <dbReference type="Proteomes" id="UP000316726"/>
    </source>
</evidence>
<dbReference type="OrthoDB" id="4062651at2759"/>
<accession>A0A5B8N0D2</accession>
<proteinExistence type="predicted"/>
<dbReference type="EMBL" id="CP031049">
    <property type="protein sequence ID" value="QDZ25204.1"/>
    <property type="molecule type" value="Genomic_DNA"/>
</dbReference>
<dbReference type="GO" id="GO:0005524">
    <property type="term" value="F:ATP binding"/>
    <property type="evidence" value="ECO:0007669"/>
    <property type="project" value="InterPro"/>
</dbReference>
<dbReference type="SUPFAM" id="SSF56112">
    <property type="entry name" value="Protein kinase-like (PK-like)"/>
    <property type="match status" value="1"/>
</dbReference>
<dbReference type="GO" id="GO:0004672">
    <property type="term" value="F:protein kinase activity"/>
    <property type="evidence" value="ECO:0007669"/>
    <property type="project" value="InterPro"/>
</dbReference>
<dbReference type="Proteomes" id="UP000316726">
    <property type="component" value="Chromosome 16"/>
</dbReference>
<sequence>MGKVAVRVVQSKVVREVLKELKTIVSIPGTTIETYGVTYVRQDDEEGYLIALVVELCEMDVDAYIAVNHRSLGLTGRIGLMLRVFEGIEELKASGVVWRDLKGGNMLIKRTEGVEGVEVRFCDFGTAVRLKDRSNRRMTISGAAGATPGYIAPETKSPSYSFASDMFSCLVWCASLCLDFDKTGAGELEHRIAKLRLNQVYSSSRKAEEKKVKRKLKEFVDEDLIRNDCLPLFTFLASDQVAWTDPENRPTAKECSALLSNLSSTKESPLREERSAERKCLSPSSGIRSLKIGGELGEDKENSKSKTPLKAPKRSTRRRNPLSALAVNK</sequence>
<evidence type="ECO:0000313" key="3">
    <source>
        <dbReference type="EMBL" id="QDZ25204.1"/>
    </source>
</evidence>
<dbReference type="AlphaFoldDB" id="A0A5B8N0D2"/>
<dbReference type="InterPro" id="IPR011009">
    <property type="entry name" value="Kinase-like_dom_sf"/>
</dbReference>
<organism evidence="3 4">
    <name type="scientific">Chloropicon primus</name>
    <dbReference type="NCBI Taxonomy" id="1764295"/>
    <lineage>
        <taxon>Eukaryota</taxon>
        <taxon>Viridiplantae</taxon>
        <taxon>Chlorophyta</taxon>
        <taxon>Chloropicophyceae</taxon>
        <taxon>Chloropicales</taxon>
        <taxon>Chloropicaceae</taxon>
        <taxon>Chloropicon</taxon>
    </lineage>
</organism>
<dbReference type="PANTHER" id="PTHR44167:SF24">
    <property type="entry name" value="SERINE_THREONINE-PROTEIN KINASE CHK2"/>
    <property type="match status" value="1"/>
</dbReference>
<reference evidence="3 4" key="1">
    <citation type="submission" date="2018-07" db="EMBL/GenBank/DDBJ databases">
        <title>The complete nuclear genome of the prasinophyte Chloropicon primus (CCMP1205).</title>
        <authorList>
            <person name="Pombert J.-F."/>
            <person name="Otis C."/>
            <person name="Turmel M."/>
            <person name="Lemieux C."/>
        </authorList>
    </citation>
    <scope>NUCLEOTIDE SEQUENCE [LARGE SCALE GENOMIC DNA]</scope>
    <source>
        <strain evidence="3 4">CCMP1205</strain>
    </source>
</reference>
<dbReference type="PROSITE" id="PS50011">
    <property type="entry name" value="PROTEIN_KINASE_DOM"/>
    <property type="match status" value="1"/>
</dbReference>
<feature type="compositionally biased region" description="Basic residues" evidence="1">
    <location>
        <begin position="311"/>
        <end position="320"/>
    </location>
</feature>
<dbReference type="Pfam" id="PF00069">
    <property type="entry name" value="Pkinase"/>
    <property type="match status" value="1"/>
</dbReference>
<feature type="compositionally biased region" description="Basic and acidic residues" evidence="1">
    <location>
        <begin position="268"/>
        <end position="280"/>
    </location>
</feature>
<dbReference type="PANTHER" id="PTHR44167">
    <property type="entry name" value="OVARIAN-SPECIFIC SERINE/THREONINE-PROTEIN KINASE LOK-RELATED"/>
    <property type="match status" value="1"/>
</dbReference>
<gene>
    <name evidence="3" type="ORF">A3770_16p77220</name>
</gene>
<evidence type="ECO:0000259" key="2">
    <source>
        <dbReference type="PROSITE" id="PS50011"/>
    </source>
</evidence>
<feature type="domain" description="Protein kinase" evidence="2">
    <location>
        <begin position="1"/>
        <end position="259"/>
    </location>
</feature>
<dbReference type="Gene3D" id="1.10.510.10">
    <property type="entry name" value="Transferase(Phosphotransferase) domain 1"/>
    <property type="match status" value="1"/>
</dbReference>
<protein>
    <recommendedName>
        <fullName evidence="2">Protein kinase domain-containing protein</fullName>
    </recommendedName>
</protein>